<dbReference type="Proteomes" id="UP000609651">
    <property type="component" value="Unassembled WGS sequence"/>
</dbReference>
<gene>
    <name evidence="2" type="ORF">LzC2_01440</name>
</gene>
<protein>
    <recommendedName>
        <fullName evidence="4">Replication initiation factor</fullName>
    </recommendedName>
</protein>
<feature type="region of interest" description="Disordered" evidence="1">
    <location>
        <begin position="1"/>
        <end position="55"/>
    </location>
</feature>
<feature type="compositionally biased region" description="Basic and acidic residues" evidence="1">
    <location>
        <begin position="1"/>
        <end position="11"/>
    </location>
</feature>
<feature type="compositionally biased region" description="Polar residues" evidence="1">
    <location>
        <begin position="22"/>
        <end position="32"/>
    </location>
</feature>
<sequence>MTTANNDRRSSAFEQPPCPSITGPSNRQSSPRNTERDAMRDARRRLDRDPNPHRAVDWWETGGVIRWPKALPVGWEQYRALRAVAREKRTPQTIAEPGATWHVHGRGAGSGRDSHCELRLETGPGGDSIVLHLDPRPSTDRTLYNFRRRITGDACVVYGLRSALSVQNHVIEKLGGEVVDEWVKRVDLCGDFYCRDMHRDVLVPYDAGRFVSSAKKHVRFTEGNAPTGLKVGSGKRLLLTIYDKLRELSSKSYGYRQCMLRDRWHEHELTDLEDLGPAVRVEYRLMGAWLADHGYRTALDVLDNLPNIARKISGGDDGRTFFMLTDGVPDKANGHQSRAAPSDFWRLVQDTFGGWDERTAFASVKPVDRSLIRPEKAAQTMMSYAAGIAVDCGAPVGTVPELLAFISANAAKLGQKDAGVRKLMEKHRRKRGLPAA</sequence>
<comment type="caution">
    <text evidence="2">The sequence shown here is derived from an EMBL/GenBank/DDBJ whole genome shotgun (WGS) entry which is preliminary data.</text>
</comment>
<evidence type="ECO:0000313" key="2">
    <source>
        <dbReference type="EMBL" id="NNJ24094.1"/>
    </source>
</evidence>
<reference evidence="2 3" key="1">
    <citation type="journal article" date="2020" name="Syst. Appl. Microbiol.">
        <title>Alienimonas chondri sp. nov., a novel planctomycete isolated from the biofilm of the red alga Chondrus crispus.</title>
        <authorList>
            <person name="Vitorino I."/>
            <person name="Albuquerque L."/>
            <person name="Wiegand S."/>
            <person name="Kallscheuer N."/>
            <person name="da Costa M.S."/>
            <person name="Lobo-da-Cunha A."/>
            <person name="Jogler C."/>
            <person name="Lage O.M."/>
        </authorList>
    </citation>
    <scope>NUCLEOTIDE SEQUENCE [LARGE SCALE GENOMIC DNA]</scope>
    <source>
        <strain evidence="2 3">LzC2</strain>
    </source>
</reference>
<accession>A0ABX1V8F5</accession>
<evidence type="ECO:0000256" key="1">
    <source>
        <dbReference type="SAM" id="MobiDB-lite"/>
    </source>
</evidence>
<keyword evidence="3" id="KW-1185">Reference proteome</keyword>
<name>A0ABX1V8F5_9PLAN</name>
<feature type="compositionally biased region" description="Basic and acidic residues" evidence="1">
    <location>
        <begin position="33"/>
        <end position="55"/>
    </location>
</feature>
<evidence type="ECO:0000313" key="3">
    <source>
        <dbReference type="Proteomes" id="UP000609651"/>
    </source>
</evidence>
<proteinExistence type="predicted"/>
<dbReference type="EMBL" id="WTPX01000003">
    <property type="protein sequence ID" value="NNJ24094.1"/>
    <property type="molecule type" value="Genomic_DNA"/>
</dbReference>
<organism evidence="2 3">
    <name type="scientific">Alienimonas chondri</name>
    <dbReference type="NCBI Taxonomy" id="2681879"/>
    <lineage>
        <taxon>Bacteria</taxon>
        <taxon>Pseudomonadati</taxon>
        <taxon>Planctomycetota</taxon>
        <taxon>Planctomycetia</taxon>
        <taxon>Planctomycetales</taxon>
        <taxon>Planctomycetaceae</taxon>
        <taxon>Alienimonas</taxon>
    </lineage>
</organism>
<evidence type="ECO:0008006" key="4">
    <source>
        <dbReference type="Google" id="ProtNLM"/>
    </source>
</evidence>